<feature type="domain" description="Immune inhibitor A-like metallopeptidase VEG" evidence="12">
    <location>
        <begin position="636"/>
        <end position="795"/>
    </location>
</feature>
<evidence type="ECO:0000259" key="12">
    <source>
        <dbReference type="Pfam" id="PF20774"/>
    </source>
</evidence>
<evidence type="ECO:0000256" key="1">
    <source>
        <dbReference type="ARBA" id="ARBA00001947"/>
    </source>
</evidence>
<evidence type="ECO:0000256" key="10">
    <source>
        <dbReference type="SAM" id="SignalP"/>
    </source>
</evidence>
<dbReference type="InterPro" id="IPR048665">
    <property type="entry name" value="InhA-like_VEG"/>
</dbReference>
<keyword evidence="4 13" id="KW-0645">Protease</keyword>
<keyword evidence="8" id="KW-0862">Zinc</keyword>
<comment type="subcellular location">
    <subcellularLocation>
        <location evidence="2">Secreted</location>
    </subcellularLocation>
</comment>
<evidence type="ECO:0000256" key="5">
    <source>
        <dbReference type="ARBA" id="ARBA00022723"/>
    </source>
</evidence>
<feature type="chain" id="PRO_5035146274" evidence="10">
    <location>
        <begin position="27"/>
        <end position="802"/>
    </location>
</feature>
<organism evidence="13 14">
    <name type="scientific">Spirilliplanes yamanashiensis</name>
    <dbReference type="NCBI Taxonomy" id="42233"/>
    <lineage>
        <taxon>Bacteria</taxon>
        <taxon>Bacillati</taxon>
        <taxon>Actinomycetota</taxon>
        <taxon>Actinomycetes</taxon>
        <taxon>Micromonosporales</taxon>
        <taxon>Micromonosporaceae</taxon>
        <taxon>Spirilliplanes</taxon>
    </lineage>
</organism>
<comment type="caution">
    <text evidence="13">The sequence shown here is derived from an EMBL/GenBank/DDBJ whole genome shotgun (WGS) entry which is preliminary data.</text>
</comment>
<dbReference type="PIRSF" id="PIRSF007519">
    <property type="entry name" value="Protease_InhA"/>
    <property type="match status" value="1"/>
</dbReference>
<dbReference type="AlphaFoldDB" id="A0A8J4DJT8"/>
<protein>
    <submittedName>
        <fullName evidence="13">Protease</fullName>
    </submittedName>
</protein>
<dbReference type="InterPro" id="IPR008757">
    <property type="entry name" value="Peptidase_M6-like_domain"/>
</dbReference>
<dbReference type="PANTHER" id="PTHR13062:SF12">
    <property type="entry name" value="ALPHA-2-MACROGLOBULIN DOMAIN-CONTAINING PROTEIN"/>
    <property type="match status" value="1"/>
</dbReference>
<evidence type="ECO:0000313" key="13">
    <source>
        <dbReference type="EMBL" id="GIJ03659.1"/>
    </source>
</evidence>
<dbReference type="Pfam" id="PF20773">
    <property type="entry name" value="InhA-like_MAM"/>
    <property type="match status" value="1"/>
</dbReference>
<dbReference type="Pfam" id="PF05547">
    <property type="entry name" value="Peptidase_M6"/>
    <property type="match status" value="1"/>
</dbReference>
<evidence type="ECO:0000313" key="14">
    <source>
        <dbReference type="Proteomes" id="UP000652013"/>
    </source>
</evidence>
<dbReference type="Gene3D" id="2.60.120.260">
    <property type="entry name" value="Galactose-binding domain-like"/>
    <property type="match status" value="1"/>
</dbReference>
<keyword evidence="6 10" id="KW-0732">Signal</keyword>
<evidence type="ECO:0000256" key="4">
    <source>
        <dbReference type="ARBA" id="ARBA00022670"/>
    </source>
</evidence>
<feature type="domain" description="Peptidase M6-like" evidence="11">
    <location>
        <begin position="101"/>
        <end position="426"/>
    </location>
</feature>
<evidence type="ECO:0000256" key="6">
    <source>
        <dbReference type="ARBA" id="ARBA00022729"/>
    </source>
</evidence>
<evidence type="ECO:0000256" key="3">
    <source>
        <dbReference type="ARBA" id="ARBA00022525"/>
    </source>
</evidence>
<keyword evidence="3" id="KW-0964">Secreted</keyword>
<dbReference type="Proteomes" id="UP000652013">
    <property type="component" value="Unassembled WGS sequence"/>
</dbReference>
<name>A0A8J4DJT8_9ACTN</name>
<evidence type="ECO:0000259" key="11">
    <source>
        <dbReference type="Pfam" id="PF05547"/>
    </source>
</evidence>
<keyword evidence="14" id="KW-1185">Reference proteome</keyword>
<evidence type="ECO:0000256" key="2">
    <source>
        <dbReference type="ARBA" id="ARBA00004613"/>
    </source>
</evidence>
<reference evidence="13" key="1">
    <citation type="submission" date="2021-01" db="EMBL/GenBank/DDBJ databases">
        <title>Whole genome shotgun sequence of Spirilliplanes yamanashiensis NBRC 15828.</title>
        <authorList>
            <person name="Komaki H."/>
            <person name="Tamura T."/>
        </authorList>
    </citation>
    <scope>NUCLEOTIDE SEQUENCE</scope>
    <source>
        <strain evidence="13">NBRC 15828</strain>
    </source>
</reference>
<keyword evidence="7" id="KW-0378">Hydrolase</keyword>
<evidence type="ECO:0000256" key="8">
    <source>
        <dbReference type="ARBA" id="ARBA00022833"/>
    </source>
</evidence>
<accession>A0A8J4DJT8</accession>
<dbReference type="GO" id="GO:0006508">
    <property type="term" value="P:proteolysis"/>
    <property type="evidence" value="ECO:0007669"/>
    <property type="project" value="UniProtKB-KW"/>
</dbReference>
<gene>
    <name evidence="13" type="ORF">Sya03_30110</name>
</gene>
<dbReference type="GO" id="GO:0008237">
    <property type="term" value="F:metallopeptidase activity"/>
    <property type="evidence" value="ECO:0007669"/>
    <property type="project" value="UniProtKB-KW"/>
</dbReference>
<dbReference type="SUPFAM" id="SSF55486">
    <property type="entry name" value="Metalloproteases ('zincins'), catalytic domain"/>
    <property type="match status" value="1"/>
</dbReference>
<proteinExistence type="predicted"/>
<keyword evidence="5" id="KW-0479">Metal-binding</keyword>
<feature type="signal peptide" evidence="10">
    <location>
        <begin position="1"/>
        <end position="26"/>
    </location>
</feature>
<dbReference type="EMBL" id="BOOY01000022">
    <property type="protein sequence ID" value="GIJ03659.1"/>
    <property type="molecule type" value="Genomic_DNA"/>
</dbReference>
<dbReference type="GO" id="GO:0046872">
    <property type="term" value="F:metal ion binding"/>
    <property type="evidence" value="ECO:0007669"/>
    <property type="project" value="UniProtKB-KW"/>
</dbReference>
<dbReference type="PANTHER" id="PTHR13062">
    <property type="entry name" value="COLLAGENASE"/>
    <property type="match status" value="1"/>
</dbReference>
<comment type="cofactor">
    <cofactor evidence="1">
        <name>Zn(2+)</name>
        <dbReference type="ChEBI" id="CHEBI:29105"/>
    </cofactor>
</comment>
<dbReference type="Pfam" id="PF20774">
    <property type="entry name" value="InhA-like_VEG"/>
    <property type="match status" value="1"/>
</dbReference>
<evidence type="ECO:0000256" key="7">
    <source>
        <dbReference type="ARBA" id="ARBA00022801"/>
    </source>
</evidence>
<evidence type="ECO:0000256" key="9">
    <source>
        <dbReference type="ARBA" id="ARBA00023049"/>
    </source>
</evidence>
<keyword evidence="9" id="KW-0482">Metalloprotease</keyword>
<dbReference type="NCBIfam" id="TIGR03296">
    <property type="entry name" value="M6dom_TIGR03296"/>
    <property type="match status" value="1"/>
</dbReference>
<sequence length="802" mass="86945">MRRTVVGLLGASLVCAGISVPAAAQAAPPAEPPAAGKAAAPLDDLVHPLEEKRRELREQAVDDVLAGKAKVEKRGKSNVVKVGTTFGAGQTGARVATAGKSQYVELGREATDRIFVILAEFGDERHPDYPDKDTLPSKAGPARFDGPLHNQIPEPNRAVDNATIWQPDYNRDHFQRMYFGEGENVESLKTYYESQSSGRYSVDGTVTDWVKVRYNEARYGRSGDNPADANGDDPAVCADNVCNNVQFLVQDAANQWVADQKAAGRTDAQIKAELATFDVQDRYDFDGDGNFNEADGYLDHFQIVHAGGDESDGDPYQGEDAIWAHRSFVFQTDEGNTGPSGNLLGGAQVGNTGFWIGDYTMQPENGGLSVFAHEYGHDLGLPDDYDTAGAGSVNNGHWTLMAQSRLSGAGEPIGTRPGDLGAWNKMQLGWLDYEIVVAGQQRTLRLGPQEYTSDDAQAVVVVLPAQTITDQLGAPFAGTRQYWSGNANDLRSSMTRQVDLTGKAAAALTAKVRYNIEADYDYLYVQASANGQAPWTTLDGTVNGQPFPRDGSGAPALTGDTAGAWVDLNVPLNAYAGAPVHLRFLYRTDGAVTSGGFFADDIAVTADGQTLFTDGAEGASTFTLNGFTQVGASRTAQYAHRYIAGYRTYQSYDRYLRTGPYVFGYGAAKPRWVDHYPYQDGLLISYNNTYWTDNNTSEHPGQGRNLIIDANARPLYNLAGTRWGGQVQVYDAPFSLEKSDSFTLHVNGQPSYVRGQAAQPLFDDTKQFFYEDGPLYGVKLPAVGVKIRVLSADGDTMRIRIS</sequence>
<dbReference type="GO" id="GO:0005576">
    <property type="term" value="C:extracellular region"/>
    <property type="evidence" value="ECO:0007669"/>
    <property type="project" value="UniProtKB-SubCell"/>
</dbReference>
<dbReference type="InterPro" id="IPR012300">
    <property type="entry name" value="Pept_M6_InhA"/>
</dbReference>